<dbReference type="EMBL" id="KQ086092">
    <property type="protein sequence ID" value="KLO08423.1"/>
    <property type="molecule type" value="Genomic_DNA"/>
</dbReference>
<name>A0A0H2RFY0_9AGAM</name>
<accession>A0A0H2RFY0</accession>
<dbReference type="InParanoid" id="A0A0H2RFY0"/>
<gene>
    <name evidence="1" type="ORF">SCHPADRAFT_931806</name>
</gene>
<reference evidence="1 2" key="1">
    <citation type="submission" date="2015-04" db="EMBL/GenBank/DDBJ databases">
        <title>Complete genome sequence of Schizopora paradoxa KUC8140, a cosmopolitan wood degrader in East Asia.</title>
        <authorList>
            <consortium name="DOE Joint Genome Institute"/>
            <person name="Min B."/>
            <person name="Park H."/>
            <person name="Jang Y."/>
            <person name="Kim J.-J."/>
            <person name="Kim K.H."/>
            <person name="Pangilinan J."/>
            <person name="Lipzen A."/>
            <person name="Riley R."/>
            <person name="Grigoriev I.V."/>
            <person name="Spatafora J.W."/>
            <person name="Choi I.-G."/>
        </authorList>
    </citation>
    <scope>NUCLEOTIDE SEQUENCE [LARGE SCALE GENOMIC DNA]</scope>
    <source>
        <strain evidence="1 2">KUC8140</strain>
    </source>
</reference>
<evidence type="ECO:0000313" key="1">
    <source>
        <dbReference type="EMBL" id="KLO08423.1"/>
    </source>
</evidence>
<protein>
    <submittedName>
        <fullName evidence="1">Uncharacterized protein</fullName>
    </submittedName>
</protein>
<evidence type="ECO:0000313" key="2">
    <source>
        <dbReference type="Proteomes" id="UP000053477"/>
    </source>
</evidence>
<proteinExistence type="predicted"/>
<sequence>MIFPHSFRSSSPCLRSEECAHFLLRRVTNNPPSFTDQRSKCGELVGRKPGREKRCGEQGSRILEVWASGVDVIGRNTRCLVYSMSKDEDEDEDVSAGGMRGVRTRLVFAFSFGIRILGKARDELGVREAFAYTRMSRANVLIDAACSSSGVVFERARVMVGCHVYQVPSDGFEMAKSELAIVLVFDWVRDAVHSAGASDSSFAPADSDSDRKFVLSDLRTFFKRNLKKERRQVMEGLGIAFRITIGVPQIDERTKRNEMKLSDECVRSFFAPCKSIELPSTRASHIEKNQRTARCVEMTLLLREKLSREKILLEISGHWHVAFVDHYKRSIMLFTTNDCASRVRPELDVLRDVGSDESEGKRLHVKALS</sequence>
<organism evidence="1 2">
    <name type="scientific">Schizopora paradoxa</name>
    <dbReference type="NCBI Taxonomy" id="27342"/>
    <lineage>
        <taxon>Eukaryota</taxon>
        <taxon>Fungi</taxon>
        <taxon>Dikarya</taxon>
        <taxon>Basidiomycota</taxon>
        <taxon>Agaricomycotina</taxon>
        <taxon>Agaricomycetes</taxon>
        <taxon>Hymenochaetales</taxon>
        <taxon>Schizoporaceae</taxon>
        <taxon>Schizopora</taxon>
    </lineage>
</organism>
<dbReference type="Proteomes" id="UP000053477">
    <property type="component" value="Unassembled WGS sequence"/>
</dbReference>
<keyword evidence="2" id="KW-1185">Reference proteome</keyword>
<dbReference type="AlphaFoldDB" id="A0A0H2RFY0"/>